<dbReference type="InterPro" id="IPR013702">
    <property type="entry name" value="FIST_domain_N"/>
</dbReference>
<sequence>MAGKIREMINQIIQERSKGNPAIREMTISKLILKGLNPNKFDSHSADDPEIVRKLLKIAKQLNVRKMEDNDMNIKSVFSTKSLEKEIVLDIKSQLNHCNAKILIFFASSNFDQDKLSNLLQEAFVDCIVVGCSTAGEIVSGELLKNSVVAMAINSNIISDAKVEVIEHMKENLSLEAAFTSFEKYFNESLYTMDATKFVGIVLIDGVSRKEEKIMDLIGNRTNVFFVGGSAGDDLKYFETHVCANGKAYADSAVLIMLKINDNAEFSIIKTQSFKALDHIFTANNVNEETREVIEFNNKPAILEYAEAVGAASIEDATKYFKTNPVGLLVGDNDIFIRSPQQIKGTSMLFYCNILKGMEVRLMQCTNIVEDTKNAVENKIKEFGRIDGLINFNCVERTLELERNDLEKQYGEIFSDIPTIGFSTYGEEFIGHINQTATMLVFKLKTNR</sequence>
<protein>
    <recommendedName>
        <fullName evidence="5">FIST domain-containing protein</fullName>
    </recommendedName>
</protein>
<feature type="domain" description="FIST C-domain" evidence="2">
    <location>
        <begin position="301"/>
        <end position="431"/>
    </location>
</feature>
<proteinExistence type="predicted"/>
<dbReference type="SMART" id="SM01204">
    <property type="entry name" value="FIST_C"/>
    <property type="match status" value="1"/>
</dbReference>
<dbReference type="AlphaFoldDB" id="A0A7Y3SSK8"/>
<dbReference type="PANTHER" id="PTHR40252:SF2">
    <property type="entry name" value="BLR0328 PROTEIN"/>
    <property type="match status" value="1"/>
</dbReference>
<evidence type="ECO:0000313" key="4">
    <source>
        <dbReference type="Proteomes" id="UP000531659"/>
    </source>
</evidence>
<evidence type="ECO:0008006" key="5">
    <source>
        <dbReference type="Google" id="ProtNLM"/>
    </source>
</evidence>
<feature type="domain" description="FIST" evidence="1">
    <location>
        <begin position="99"/>
        <end position="300"/>
    </location>
</feature>
<accession>A0A7Y3SSK8</accession>
<reference evidence="3 4" key="1">
    <citation type="submission" date="2020-05" db="EMBL/GenBank/DDBJ databases">
        <title>Complete genome of Clostridium estertheticum subspecies estertheticum, isolated from Vacuum packed lamb meat from New Zealand imported to Switzerland.</title>
        <authorList>
            <person name="Wambui J."/>
            <person name="Stevens M.J.A."/>
            <person name="Stephan R."/>
        </authorList>
    </citation>
    <scope>NUCLEOTIDE SEQUENCE [LARGE SCALE GENOMIC DNA]</scope>
    <source>
        <strain evidence="3 4">CEST001</strain>
    </source>
</reference>
<dbReference type="Pfam" id="PF10442">
    <property type="entry name" value="FIST_C"/>
    <property type="match status" value="1"/>
</dbReference>
<gene>
    <name evidence="3" type="ORF">HLQ16_00035</name>
</gene>
<evidence type="ECO:0000313" key="3">
    <source>
        <dbReference type="EMBL" id="NNU74335.1"/>
    </source>
</evidence>
<organism evidence="3 4">
    <name type="scientific">Clostridium estertheticum</name>
    <dbReference type="NCBI Taxonomy" id="238834"/>
    <lineage>
        <taxon>Bacteria</taxon>
        <taxon>Bacillati</taxon>
        <taxon>Bacillota</taxon>
        <taxon>Clostridia</taxon>
        <taxon>Eubacteriales</taxon>
        <taxon>Clostridiaceae</taxon>
        <taxon>Clostridium</taxon>
    </lineage>
</organism>
<comment type="caution">
    <text evidence="3">The sequence shown here is derived from an EMBL/GenBank/DDBJ whole genome shotgun (WGS) entry which is preliminary data.</text>
</comment>
<name>A0A7Y3SSK8_9CLOT</name>
<dbReference type="Pfam" id="PF08495">
    <property type="entry name" value="FIST"/>
    <property type="match status" value="1"/>
</dbReference>
<dbReference type="Proteomes" id="UP000531659">
    <property type="component" value="Unassembled WGS sequence"/>
</dbReference>
<dbReference type="RefSeq" id="WP_171295545.1">
    <property type="nucleotide sequence ID" value="NZ_CP087098.1"/>
</dbReference>
<dbReference type="EMBL" id="JABEYB010000001">
    <property type="protein sequence ID" value="NNU74335.1"/>
    <property type="molecule type" value="Genomic_DNA"/>
</dbReference>
<dbReference type="SMART" id="SM00897">
    <property type="entry name" value="FIST"/>
    <property type="match status" value="1"/>
</dbReference>
<dbReference type="PANTHER" id="PTHR40252">
    <property type="entry name" value="BLR0328 PROTEIN"/>
    <property type="match status" value="1"/>
</dbReference>
<evidence type="ECO:0000259" key="1">
    <source>
        <dbReference type="SMART" id="SM00897"/>
    </source>
</evidence>
<evidence type="ECO:0000259" key="2">
    <source>
        <dbReference type="SMART" id="SM01204"/>
    </source>
</evidence>
<dbReference type="InterPro" id="IPR019494">
    <property type="entry name" value="FIST_C"/>
</dbReference>